<name>A0A644YQT4_9ZZZZ</name>
<dbReference type="Pfam" id="PF14730">
    <property type="entry name" value="DUF4468"/>
    <property type="match status" value="1"/>
</dbReference>
<feature type="domain" description="DUF4468" evidence="1">
    <location>
        <begin position="36"/>
        <end position="117"/>
    </location>
</feature>
<organism evidence="2">
    <name type="scientific">bioreactor metagenome</name>
    <dbReference type="NCBI Taxonomy" id="1076179"/>
    <lineage>
        <taxon>unclassified sequences</taxon>
        <taxon>metagenomes</taxon>
        <taxon>ecological metagenomes</taxon>
    </lineage>
</organism>
<protein>
    <recommendedName>
        <fullName evidence="1">DUF4468 domain-containing protein</fullName>
    </recommendedName>
</protein>
<comment type="caution">
    <text evidence="2">The sequence shown here is derived from an EMBL/GenBank/DDBJ whole genome shotgun (WGS) entry which is preliminary data.</text>
</comment>
<dbReference type="PROSITE" id="PS51257">
    <property type="entry name" value="PROKAR_LIPOPROTEIN"/>
    <property type="match status" value="1"/>
</dbReference>
<dbReference type="InterPro" id="IPR027823">
    <property type="entry name" value="DUF4468"/>
</dbReference>
<dbReference type="Gene3D" id="3.30.530.80">
    <property type="match status" value="1"/>
</dbReference>
<accession>A0A644YQT4</accession>
<dbReference type="AlphaFoldDB" id="A0A644YQT4"/>
<evidence type="ECO:0000313" key="2">
    <source>
        <dbReference type="EMBL" id="MPM30659.1"/>
    </source>
</evidence>
<gene>
    <name evidence="2" type="ORF">SDC9_77209</name>
</gene>
<dbReference type="EMBL" id="VSSQ01005849">
    <property type="protein sequence ID" value="MPM30659.1"/>
    <property type="molecule type" value="Genomic_DNA"/>
</dbReference>
<evidence type="ECO:0000259" key="1">
    <source>
        <dbReference type="Pfam" id="PF14730"/>
    </source>
</evidence>
<sequence>MKKMALFLVAALVLLTSCTTMGSEKASPDLLSMSVVIEVPGSSQDDLFVKANSWMVDTFKSAKSVIQYADKEAGIVKGKYVQKLPYGLLGDYMDVTSTVTVEIKEGKARVSFADASYSQTVTMYSMGGATSTKEGVVEDLKTITKVRADWEMLATTLKATLISQVKSW</sequence>
<reference evidence="2" key="1">
    <citation type="submission" date="2019-08" db="EMBL/GenBank/DDBJ databases">
        <authorList>
            <person name="Kucharzyk K."/>
            <person name="Murdoch R.W."/>
            <person name="Higgins S."/>
            <person name="Loffler F."/>
        </authorList>
    </citation>
    <scope>NUCLEOTIDE SEQUENCE</scope>
</reference>
<proteinExistence type="predicted"/>